<keyword evidence="4" id="KW-1185">Reference proteome</keyword>
<dbReference type="GO" id="GO:0016829">
    <property type="term" value="F:lyase activity"/>
    <property type="evidence" value="ECO:0007669"/>
    <property type="project" value="UniProtKB-KW"/>
</dbReference>
<evidence type="ECO:0000256" key="1">
    <source>
        <dbReference type="ARBA" id="ARBA00023098"/>
    </source>
</evidence>
<organism evidence="3 4">
    <name type="scientific">Sphingomonas gilva</name>
    <dbReference type="NCBI Taxonomy" id="2305907"/>
    <lineage>
        <taxon>Bacteria</taxon>
        <taxon>Pseudomonadati</taxon>
        <taxon>Pseudomonadota</taxon>
        <taxon>Alphaproteobacteria</taxon>
        <taxon>Sphingomonadales</taxon>
        <taxon>Sphingomonadaceae</taxon>
        <taxon>Sphingomonas</taxon>
    </lineage>
</organism>
<name>A0A396RRU2_9SPHN</name>
<proteinExistence type="predicted"/>
<evidence type="ECO:0000313" key="3">
    <source>
        <dbReference type="EMBL" id="RHW19240.1"/>
    </source>
</evidence>
<comment type="caution">
    <text evidence="3">The sequence shown here is derived from an EMBL/GenBank/DDBJ whole genome shotgun (WGS) entry which is preliminary data.</text>
</comment>
<gene>
    <name evidence="3" type="ORF">D1610_03795</name>
</gene>
<reference evidence="3 4" key="1">
    <citation type="submission" date="2018-08" db="EMBL/GenBank/DDBJ databases">
        <title>The multiple taxonomic identification of Sphingomonas gilva.</title>
        <authorList>
            <person name="Zhu D."/>
            <person name="Zheng S."/>
        </authorList>
    </citation>
    <scope>NUCLEOTIDE SEQUENCE [LARGE SCALE GENOMIC DNA]</scope>
    <source>
        <strain evidence="3 4">ZDH117</strain>
    </source>
</reference>
<dbReference type="InterPro" id="IPR001753">
    <property type="entry name" value="Enoyl-CoA_hydra/iso"/>
</dbReference>
<dbReference type="Gene3D" id="3.90.226.10">
    <property type="entry name" value="2-enoyl-CoA Hydratase, Chain A, domain 1"/>
    <property type="match status" value="1"/>
</dbReference>
<dbReference type="PANTHER" id="PTHR11941:SF169">
    <property type="entry name" value="(7AS)-7A-METHYL-1,5-DIOXO-2,3,5,6,7,7A-HEXAHYDRO-1H-INDENE-CARBOXYL-COA HYDROLASE"/>
    <property type="match status" value="1"/>
</dbReference>
<keyword evidence="1" id="KW-0443">Lipid metabolism</keyword>
<dbReference type="Proteomes" id="UP000266693">
    <property type="component" value="Unassembled WGS sequence"/>
</dbReference>
<evidence type="ECO:0000313" key="4">
    <source>
        <dbReference type="Proteomes" id="UP000266693"/>
    </source>
</evidence>
<dbReference type="CDD" id="cd06558">
    <property type="entry name" value="crotonase-like"/>
    <property type="match status" value="1"/>
</dbReference>
<protein>
    <submittedName>
        <fullName evidence="3">Enoyl-CoA hydratase</fullName>
    </submittedName>
</protein>
<dbReference type="RefSeq" id="WP_118862745.1">
    <property type="nucleotide sequence ID" value="NZ_QWLV01000001.1"/>
</dbReference>
<dbReference type="Pfam" id="PF00378">
    <property type="entry name" value="ECH_1"/>
    <property type="match status" value="1"/>
</dbReference>
<dbReference type="AlphaFoldDB" id="A0A396RRU2"/>
<sequence length="254" mass="27211">MAGIRIEQDGRIAHVIMDHAPVNALTSALYAELGDVFLRMVARDDISVVVLRSGCEKAFCAGKDLKEFLGATIEDDPASAYNVRRTFEAIRHCPIPVIAAVDGPALGAGCVIAACADIRIASTRARFGMPEINVGRCGGTAHVGRLVPQGAMRLMWFTGDPIDAAEAYRIGLIDQLVEPDALSGAVDALAARIAAKSPLGLRVGKKSMNEAEELPVDIGYAHEQRYSTQLMRSDDAREATRAIVEKRPPVFTGK</sequence>
<dbReference type="EMBL" id="QWLV01000001">
    <property type="protein sequence ID" value="RHW19240.1"/>
    <property type="molecule type" value="Genomic_DNA"/>
</dbReference>
<dbReference type="PANTHER" id="PTHR11941">
    <property type="entry name" value="ENOYL-COA HYDRATASE-RELATED"/>
    <property type="match status" value="1"/>
</dbReference>
<dbReference type="GO" id="GO:0006635">
    <property type="term" value="P:fatty acid beta-oxidation"/>
    <property type="evidence" value="ECO:0007669"/>
    <property type="project" value="TreeGrafter"/>
</dbReference>
<evidence type="ECO:0000256" key="2">
    <source>
        <dbReference type="ARBA" id="ARBA00023239"/>
    </source>
</evidence>
<accession>A0A396RRU2</accession>
<dbReference type="InterPro" id="IPR029045">
    <property type="entry name" value="ClpP/crotonase-like_dom_sf"/>
</dbReference>
<dbReference type="SUPFAM" id="SSF52096">
    <property type="entry name" value="ClpP/crotonase"/>
    <property type="match status" value="1"/>
</dbReference>
<dbReference type="OrthoDB" id="5730382at2"/>
<keyword evidence="2" id="KW-0456">Lyase</keyword>